<proteinExistence type="predicted"/>
<dbReference type="InterPro" id="IPR027417">
    <property type="entry name" value="P-loop_NTPase"/>
</dbReference>
<gene>
    <name evidence="2" type="ORF">MUN33_11155</name>
</gene>
<reference evidence="2" key="1">
    <citation type="submission" date="2022-04" db="EMBL/GenBank/DDBJ databases">
        <title>Corynebacterium kalidii LD5P10.</title>
        <authorList>
            <person name="Sun J.Q."/>
        </authorList>
    </citation>
    <scope>NUCLEOTIDE SEQUENCE</scope>
    <source>
        <strain evidence="2">LD5P10</strain>
    </source>
</reference>
<evidence type="ECO:0000313" key="2">
    <source>
        <dbReference type="EMBL" id="MCJ7859261.1"/>
    </source>
</evidence>
<name>A0A9X1WQ74_9CORY</name>
<comment type="caution">
    <text evidence="2">The sequence shown here is derived from an EMBL/GenBank/DDBJ whole genome shotgun (WGS) entry which is preliminary data.</text>
</comment>
<dbReference type="EMBL" id="JALIEA010000017">
    <property type="protein sequence ID" value="MCJ7859261.1"/>
    <property type="molecule type" value="Genomic_DNA"/>
</dbReference>
<organism evidence="2 3">
    <name type="scientific">Corynebacterium kalidii</name>
    <dbReference type="NCBI Taxonomy" id="2931982"/>
    <lineage>
        <taxon>Bacteria</taxon>
        <taxon>Bacillati</taxon>
        <taxon>Actinomycetota</taxon>
        <taxon>Actinomycetes</taxon>
        <taxon>Mycobacteriales</taxon>
        <taxon>Corynebacteriaceae</taxon>
        <taxon>Corynebacterium</taxon>
    </lineage>
</organism>
<sequence>MSQVAERTVSPASDDEAFREIIEREFPTLEGRQFPEVMFSSGPGDRTHGDKAIELARRFGLKLMPWQQEQVHLALATDEDGRWLHQDVVLICPRQNGKSLILEVIILYRFFILNNKIIFTAHQWKTAKSIRNRLWKRIKNRTWAARKLEAKNGGRNTASAGEAEMEESGGGKIQFTTRSADAGRGFDEIDLLLLDEAYNLEAGELDAITPIQLAAQDPQTYYTSSAVNAEKQVKGVELSRVRKRALDGETDGMLYSEFRAPDGMDPDDPETWKLGNPSYGVVATEKKIRSLKAKLTPKGFHVEVLGWGDWFSIGDSAAETIIDLDVWESLADAAPSLAGDSCLAADVTPDGKRVGVVAALARADGGVHLSLNPARDFDRVDVVSSVVRTVEMNDPLAVVLDPKGPASTLIDPLTKLGVEPEELSWPQVSAATELFMRLVQEKKISHDGAPRWVEALEVAAFRGGGEGGRALTRKGGVVCELVAATFAVWGLVEYAIPEKPADVKRKTKFVGRPEIVPAVPAMATMAF</sequence>
<dbReference type="AlphaFoldDB" id="A0A9X1WQ74"/>
<evidence type="ECO:0000256" key="1">
    <source>
        <dbReference type="SAM" id="MobiDB-lite"/>
    </source>
</evidence>
<dbReference type="Proteomes" id="UP001139207">
    <property type="component" value="Unassembled WGS sequence"/>
</dbReference>
<keyword evidence="3" id="KW-1185">Reference proteome</keyword>
<dbReference type="RefSeq" id="WP_244804990.1">
    <property type="nucleotide sequence ID" value="NZ_JALIEA010000017.1"/>
</dbReference>
<feature type="region of interest" description="Disordered" evidence="1">
    <location>
        <begin position="151"/>
        <end position="170"/>
    </location>
</feature>
<accession>A0A9X1WQ74</accession>
<dbReference type="SUPFAM" id="SSF52540">
    <property type="entry name" value="P-loop containing nucleoside triphosphate hydrolases"/>
    <property type="match status" value="1"/>
</dbReference>
<dbReference type="Gene3D" id="3.40.50.300">
    <property type="entry name" value="P-loop containing nucleotide triphosphate hydrolases"/>
    <property type="match status" value="1"/>
</dbReference>
<protein>
    <submittedName>
        <fullName evidence="2">Phage terminase family protein</fullName>
    </submittedName>
</protein>
<evidence type="ECO:0000313" key="3">
    <source>
        <dbReference type="Proteomes" id="UP001139207"/>
    </source>
</evidence>